<proteinExistence type="predicted"/>
<dbReference type="Proteomes" id="UP000308430">
    <property type="component" value="Unassembled WGS sequence"/>
</dbReference>
<comment type="caution">
    <text evidence="3">The sequence shown here is derived from an EMBL/GenBank/DDBJ whole genome shotgun (WGS) entry which is preliminary data.</text>
</comment>
<dbReference type="Pfam" id="PF13531">
    <property type="entry name" value="SBP_bac_11"/>
    <property type="match status" value="1"/>
</dbReference>
<accession>A0A4S4AWX1</accession>
<dbReference type="OrthoDB" id="8673316at2"/>
<dbReference type="RefSeq" id="WP_136348233.1">
    <property type="nucleotide sequence ID" value="NZ_SSOC01000004.1"/>
</dbReference>
<evidence type="ECO:0000313" key="4">
    <source>
        <dbReference type="Proteomes" id="UP000308430"/>
    </source>
</evidence>
<evidence type="ECO:0000256" key="2">
    <source>
        <dbReference type="SAM" id="SignalP"/>
    </source>
</evidence>
<dbReference type="PANTHER" id="PTHR30006">
    <property type="entry name" value="THIAMINE-BINDING PERIPLASMIC PROTEIN-RELATED"/>
    <property type="match status" value="1"/>
</dbReference>
<sequence>MPGLRHVILLALLAGPFAPVFAQTAGERLAAAQREGAVVIYAVTDREIVQSVIDDFEARHPGVRVAYHDMQSNEAYRRIVEEAGSEAARAAPDGAEVADVVWSSAMDLQVKLVNDGYARPHRSTETAALPGWAVWKEEAFGTTYEPVVMAYDRDALAADEVPDSHAALIRLLAAQPERFTGRVATYDPERSGLGLLLLSQDAQANPTAFWQLAHRLGALGVRRYPTSAQMLDAIAAGEILLGYNLLGSYALERARRNPRIGIVWPRDYTLVLSRVALITRHGRHPEAARLWLDYLLSPQGQRMLAESAGLHAVREGVSRHAASDLRSQLGGAFRPIPIGTGLLAYLDQSKQQDFLRQWEAAMAP</sequence>
<name>A0A4S4AWX1_9RHOO</name>
<dbReference type="EMBL" id="SSOC01000004">
    <property type="protein sequence ID" value="THF64514.1"/>
    <property type="molecule type" value="Genomic_DNA"/>
</dbReference>
<protein>
    <submittedName>
        <fullName evidence="3">ABC transporter substrate-binding protein</fullName>
    </submittedName>
</protein>
<keyword evidence="1 2" id="KW-0732">Signal</keyword>
<feature type="chain" id="PRO_5020225628" evidence="2">
    <location>
        <begin position="23"/>
        <end position="364"/>
    </location>
</feature>
<evidence type="ECO:0000256" key="1">
    <source>
        <dbReference type="ARBA" id="ARBA00022729"/>
    </source>
</evidence>
<dbReference type="PANTHER" id="PTHR30006:SF25">
    <property type="entry name" value="PHOSPHOGLYCERATE TRANSPORT REGULATORY PROTEIN PGTC"/>
    <property type="match status" value="1"/>
</dbReference>
<gene>
    <name evidence="3" type="ORF">E6C76_10620</name>
</gene>
<dbReference type="Gene3D" id="3.40.190.10">
    <property type="entry name" value="Periplasmic binding protein-like II"/>
    <property type="match status" value="2"/>
</dbReference>
<reference evidence="3 4" key="1">
    <citation type="submission" date="2019-04" db="EMBL/GenBank/DDBJ databases">
        <title>Azoarcus nasutitermitis sp. nov. isolated from termite nest.</title>
        <authorList>
            <person name="Lin S.-Y."/>
            <person name="Hameed A."/>
            <person name="Hsu Y.-H."/>
            <person name="Young C.-C."/>
        </authorList>
    </citation>
    <scope>NUCLEOTIDE SEQUENCE [LARGE SCALE GENOMIC DNA]</scope>
    <source>
        <strain evidence="3 4">CC-YHH838</strain>
    </source>
</reference>
<dbReference type="GO" id="GO:0030288">
    <property type="term" value="C:outer membrane-bounded periplasmic space"/>
    <property type="evidence" value="ECO:0007669"/>
    <property type="project" value="TreeGrafter"/>
</dbReference>
<evidence type="ECO:0000313" key="3">
    <source>
        <dbReference type="EMBL" id="THF64514.1"/>
    </source>
</evidence>
<feature type="signal peptide" evidence="2">
    <location>
        <begin position="1"/>
        <end position="22"/>
    </location>
</feature>
<dbReference type="SUPFAM" id="SSF53850">
    <property type="entry name" value="Periplasmic binding protein-like II"/>
    <property type="match status" value="1"/>
</dbReference>
<dbReference type="AlphaFoldDB" id="A0A4S4AWX1"/>
<organism evidence="3 4">
    <name type="scientific">Pseudothauera nasutitermitis</name>
    <dbReference type="NCBI Taxonomy" id="2565930"/>
    <lineage>
        <taxon>Bacteria</taxon>
        <taxon>Pseudomonadati</taxon>
        <taxon>Pseudomonadota</taxon>
        <taxon>Betaproteobacteria</taxon>
        <taxon>Rhodocyclales</taxon>
        <taxon>Zoogloeaceae</taxon>
        <taxon>Pseudothauera</taxon>
    </lineage>
</organism>
<keyword evidence="4" id="KW-1185">Reference proteome</keyword>